<organism evidence="2">
    <name type="scientific">Rhizophora mucronata</name>
    <name type="common">Asiatic mangrove</name>
    <dbReference type="NCBI Taxonomy" id="61149"/>
    <lineage>
        <taxon>Eukaryota</taxon>
        <taxon>Viridiplantae</taxon>
        <taxon>Streptophyta</taxon>
        <taxon>Embryophyta</taxon>
        <taxon>Tracheophyta</taxon>
        <taxon>Spermatophyta</taxon>
        <taxon>Magnoliopsida</taxon>
        <taxon>eudicotyledons</taxon>
        <taxon>Gunneridae</taxon>
        <taxon>Pentapetalae</taxon>
        <taxon>rosids</taxon>
        <taxon>fabids</taxon>
        <taxon>Malpighiales</taxon>
        <taxon>Rhizophoraceae</taxon>
        <taxon>Rhizophora</taxon>
    </lineage>
</organism>
<accession>A0A2P2LLU0</accession>
<name>A0A2P2LLU0_RHIMU</name>
<evidence type="ECO:0000256" key="1">
    <source>
        <dbReference type="SAM" id="Phobius"/>
    </source>
</evidence>
<feature type="transmembrane region" description="Helical" evidence="1">
    <location>
        <begin position="40"/>
        <end position="60"/>
    </location>
</feature>
<proteinExistence type="predicted"/>
<reference evidence="2" key="1">
    <citation type="submission" date="2018-02" db="EMBL/GenBank/DDBJ databases">
        <title>Rhizophora mucronata_Transcriptome.</title>
        <authorList>
            <person name="Meera S.P."/>
            <person name="Sreeshan A."/>
            <person name="Augustine A."/>
        </authorList>
    </citation>
    <scope>NUCLEOTIDE SEQUENCE</scope>
    <source>
        <tissue evidence="2">Leaf</tissue>
    </source>
</reference>
<evidence type="ECO:0000313" key="2">
    <source>
        <dbReference type="EMBL" id="MBX18937.1"/>
    </source>
</evidence>
<keyword evidence="1" id="KW-1133">Transmembrane helix</keyword>
<keyword evidence="1" id="KW-0472">Membrane</keyword>
<dbReference type="AlphaFoldDB" id="A0A2P2LLU0"/>
<dbReference type="EMBL" id="GGEC01038453">
    <property type="protein sequence ID" value="MBX18937.1"/>
    <property type="molecule type" value="Transcribed_RNA"/>
</dbReference>
<keyword evidence="1" id="KW-0812">Transmembrane</keyword>
<sequence>MIPFFPNFLSSSQQKTIINAMAINEEGVMVTGGEHSFCRVMHRVLTLLSLLLLLFFFQVLT</sequence>
<protein>
    <submittedName>
        <fullName evidence="2">Protein pleiotropic regulatory locus 1</fullName>
    </submittedName>
</protein>